<evidence type="ECO:0000313" key="3">
    <source>
        <dbReference type="Proteomes" id="UP000279029"/>
    </source>
</evidence>
<dbReference type="EMBL" id="LR130778">
    <property type="protein sequence ID" value="VDN49112.1"/>
    <property type="molecule type" value="Genomic_DNA"/>
</dbReference>
<feature type="transmembrane region" description="Helical" evidence="1">
    <location>
        <begin position="25"/>
        <end position="52"/>
    </location>
</feature>
<accession>A0A3P7S3C0</accession>
<dbReference type="KEGG" id="cbar:PATL70BA_3189"/>
<feature type="transmembrane region" description="Helical" evidence="1">
    <location>
        <begin position="58"/>
        <end position="77"/>
    </location>
</feature>
<dbReference type="AlphaFoldDB" id="A0A3P7S3C0"/>
<dbReference type="RefSeq" id="WP_125138143.1">
    <property type="nucleotide sequence ID" value="NZ_LR130778.1"/>
</dbReference>
<feature type="transmembrane region" description="Helical" evidence="1">
    <location>
        <begin position="169"/>
        <end position="193"/>
    </location>
</feature>
<keyword evidence="3" id="KW-1185">Reference proteome</keyword>
<gene>
    <name evidence="2" type="ORF">PATL70BA_3189</name>
</gene>
<keyword evidence="1" id="KW-0812">Transmembrane</keyword>
<evidence type="ECO:0000256" key="1">
    <source>
        <dbReference type="SAM" id="Phobius"/>
    </source>
</evidence>
<feature type="transmembrane region" description="Helical" evidence="1">
    <location>
        <begin position="144"/>
        <end position="163"/>
    </location>
</feature>
<dbReference type="Proteomes" id="UP000279029">
    <property type="component" value="Chromosome"/>
</dbReference>
<evidence type="ECO:0000313" key="2">
    <source>
        <dbReference type="EMBL" id="VDN49112.1"/>
    </source>
</evidence>
<protein>
    <submittedName>
        <fullName evidence="2">Uncharacterized protein</fullName>
    </submittedName>
</protein>
<reference evidence="2 3" key="1">
    <citation type="submission" date="2018-09" db="EMBL/GenBank/DDBJ databases">
        <authorList>
            <person name="Postec A."/>
        </authorList>
    </citation>
    <scope>NUCLEOTIDE SEQUENCE [LARGE SCALE GENOMIC DNA]</scope>
    <source>
        <strain evidence="2">70B-A</strain>
    </source>
</reference>
<sequence>MYLDYILDKYETEVKHYRLKKYQDLSFTTVVALAILGSIILLLVGFMISTLVSNDPTTFYTATAIMMTISFVLGLVIDREVKLTSHKFIDSYEEILDEVEALLNRTEFSINSKVKLEYLIGTINMRLERPSNIDVLKRTIFRPFIIIILPVIAFGIGILPDLLAPTELFLVTGVVLMLAVLFYLPLLVFYPLIERRVNRRHILLQRLLEDITDIFQRRYLG</sequence>
<name>A0A3P7S3C0_9FIRM</name>
<keyword evidence="1" id="KW-1133">Transmembrane helix</keyword>
<keyword evidence="1" id="KW-0472">Membrane</keyword>
<proteinExistence type="predicted"/>
<organism evidence="2 3">
    <name type="scientific">Petrocella atlantisensis</name>
    <dbReference type="NCBI Taxonomy" id="2173034"/>
    <lineage>
        <taxon>Bacteria</taxon>
        <taxon>Bacillati</taxon>
        <taxon>Bacillota</taxon>
        <taxon>Clostridia</taxon>
        <taxon>Lachnospirales</taxon>
        <taxon>Vallitaleaceae</taxon>
        <taxon>Petrocella</taxon>
    </lineage>
</organism>